<evidence type="ECO:0000259" key="12">
    <source>
        <dbReference type="Pfam" id="PF05134"/>
    </source>
</evidence>
<evidence type="ECO:0000256" key="8">
    <source>
        <dbReference type="ARBA" id="ARBA00022989"/>
    </source>
</evidence>
<accession>A0A0J1JHA3</accession>
<evidence type="ECO:0000259" key="13">
    <source>
        <dbReference type="Pfam" id="PF12693"/>
    </source>
</evidence>
<keyword evidence="5" id="KW-0997">Cell inner membrane</keyword>
<keyword evidence="6" id="KW-0812">Transmembrane</keyword>
<keyword evidence="8" id="KW-1133">Transmembrane helix</keyword>
<comment type="similarity">
    <text evidence="2 10">Belongs to the GSP L family.</text>
</comment>
<feature type="region of interest" description="Disordered" evidence="11">
    <location>
        <begin position="195"/>
        <end position="231"/>
    </location>
</feature>
<proteinExistence type="inferred from homology"/>
<dbReference type="Gene3D" id="3.30.1360.100">
    <property type="entry name" value="General secretion pathway protein M, EpsM"/>
    <property type="match status" value="1"/>
</dbReference>
<reference evidence="14 15" key="1">
    <citation type="submission" date="2015-05" db="EMBL/GenBank/DDBJ databases">
        <title>Photobacterium galathea sp. nov.</title>
        <authorList>
            <person name="Machado H."/>
            <person name="Gram L."/>
        </authorList>
    </citation>
    <scope>NUCLEOTIDE SEQUENCE [LARGE SCALE GENOMIC DNA]</scope>
    <source>
        <strain evidence="14 15">DSM 25995</strain>
    </source>
</reference>
<dbReference type="Pfam" id="PF05134">
    <property type="entry name" value="T2SSL"/>
    <property type="match status" value="1"/>
</dbReference>
<dbReference type="GO" id="GO:0015627">
    <property type="term" value="C:type II protein secretion system complex"/>
    <property type="evidence" value="ECO:0007669"/>
    <property type="project" value="InterPro"/>
</dbReference>
<evidence type="ECO:0000313" key="15">
    <source>
        <dbReference type="Proteomes" id="UP000036426"/>
    </source>
</evidence>
<keyword evidence="4" id="KW-1003">Cell membrane</keyword>
<dbReference type="SUPFAM" id="SSF53067">
    <property type="entry name" value="Actin-like ATPase domain"/>
    <property type="match status" value="3"/>
</dbReference>
<organism evidence="14 15">
    <name type="scientific">Photobacterium aphoticum</name>
    <dbReference type="NCBI Taxonomy" id="754436"/>
    <lineage>
        <taxon>Bacteria</taxon>
        <taxon>Pseudomonadati</taxon>
        <taxon>Pseudomonadota</taxon>
        <taxon>Gammaproteobacteria</taxon>
        <taxon>Vibrionales</taxon>
        <taxon>Vibrionaceae</taxon>
        <taxon>Photobacterium</taxon>
    </lineage>
</organism>
<keyword evidence="9" id="KW-0472">Membrane</keyword>
<keyword evidence="15" id="KW-1185">Reference proteome</keyword>
<evidence type="ECO:0000256" key="2">
    <source>
        <dbReference type="ARBA" id="ARBA00005318"/>
    </source>
</evidence>
<dbReference type="NCBIfam" id="TIGR01709">
    <property type="entry name" value="typeII_sec_gspL"/>
    <property type="match status" value="1"/>
</dbReference>
<comment type="subcellular location">
    <subcellularLocation>
        <location evidence="1">Cell inner membrane</location>
        <topology evidence="1">Single-pass membrane protein</topology>
    </subcellularLocation>
</comment>
<dbReference type="GO" id="GO:0009276">
    <property type="term" value="C:Gram-negative-bacterium-type cell wall"/>
    <property type="evidence" value="ECO:0007669"/>
    <property type="project" value="InterPro"/>
</dbReference>
<evidence type="ECO:0000256" key="9">
    <source>
        <dbReference type="ARBA" id="ARBA00023136"/>
    </source>
</evidence>
<dbReference type="InterPro" id="IPR007812">
    <property type="entry name" value="T2SS_protein-GspL"/>
</dbReference>
<dbReference type="GO" id="GO:0005886">
    <property type="term" value="C:plasma membrane"/>
    <property type="evidence" value="ECO:0007669"/>
    <property type="project" value="UniProtKB-SubCell"/>
</dbReference>
<dbReference type="InterPro" id="IPR025691">
    <property type="entry name" value="GspL_pp_dom"/>
</dbReference>
<evidence type="ECO:0000256" key="7">
    <source>
        <dbReference type="ARBA" id="ARBA00022927"/>
    </source>
</evidence>
<feature type="domain" description="GspL periplasmic" evidence="13">
    <location>
        <begin position="290"/>
        <end position="449"/>
    </location>
</feature>
<feature type="domain" description="GspL cytoplasmic actin-ATPase-like" evidence="12">
    <location>
        <begin position="9"/>
        <end position="285"/>
    </location>
</feature>
<dbReference type="PIRSF" id="PIRSF015761">
    <property type="entry name" value="Protein_L"/>
    <property type="match status" value="1"/>
</dbReference>
<evidence type="ECO:0000313" key="14">
    <source>
        <dbReference type="EMBL" id="KLV01307.1"/>
    </source>
</evidence>
<dbReference type="Pfam" id="PF12693">
    <property type="entry name" value="GspL_C"/>
    <property type="match status" value="1"/>
</dbReference>
<evidence type="ECO:0000256" key="1">
    <source>
        <dbReference type="ARBA" id="ARBA00004377"/>
    </source>
</evidence>
<dbReference type="EMBL" id="LDOV01000015">
    <property type="protein sequence ID" value="KLV01307.1"/>
    <property type="molecule type" value="Genomic_DNA"/>
</dbReference>
<dbReference type="AlphaFoldDB" id="A0A0J1JHA3"/>
<dbReference type="CDD" id="cd24017">
    <property type="entry name" value="ASKHA_T2SSL_N"/>
    <property type="match status" value="1"/>
</dbReference>
<keyword evidence="7 10" id="KW-0653">Protein transport</keyword>
<evidence type="ECO:0000256" key="10">
    <source>
        <dbReference type="PIRNR" id="PIRNR015761"/>
    </source>
</evidence>
<protein>
    <recommendedName>
        <fullName evidence="10">Type II secretion system protein L</fullName>
        <shortName evidence="10">T2SS protein L</shortName>
    </recommendedName>
</protein>
<gene>
    <name evidence="14" type="ORF">ABT58_07910</name>
</gene>
<evidence type="ECO:0000256" key="4">
    <source>
        <dbReference type="ARBA" id="ARBA00022475"/>
    </source>
</evidence>
<comment type="function">
    <text evidence="10">Inner membrane component of the type II secretion system required for the energy-dependent secretion of extracellular factors such as proteases and toxins from the periplasm.</text>
</comment>
<dbReference type="InterPro" id="IPR043129">
    <property type="entry name" value="ATPase_NBD"/>
</dbReference>
<keyword evidence="3 10" id="KW-0813">Transport</keyword>
<name>A0A0J1JHA3_9GAMM</name>
<dbReference type="Proteomes" id="UP000036426">
    <property type="component" value="Unassembled WGS sequence"/>
</dbReference>
<evidence type="ECO:0000256" key="11">
    <source>
        <dbReference type="SAM" id="MobiDB-lite"/>
    </source>
</evidence>
<dbReference type="InterPro" id="IPR024230">
    <property type="entry name" value="GspL_cyto_dom"/>
</dbReference>
<evidence type="ECO:0000256" key="6">
    <source>
        <dbReference type="ARBA" id="ARBA00022692"/>
    </source>
</evidence>
<dbReference type="GO" id="GO:0015628">
    <property type="term" value="P:protein secretion by the type II secretion system"/>
    <property type="evidence" value="ECO:0007669"/>
    <property type="project" value="InterPro"/>
</dbReference>
<dbReference type="PATRIC" id="fig|754436.4.peg.1675"/>
<sequence>MEESVSEFLTIRLSSRAEQPVQWLVWSPQQNEVIASGQLDNISLLDEIADYAAQRTVYALIPASDVLMTQVSIPAGSSRQLASVLPFLLEEELAQDVDNLHVHLLEKNGDLAQVAVIEHRKMEEWLAALREAGIEIKAMLPDCLCLPHFDHSYSAAEIEGQWLIRQSAVQGIAAETTWLAAWLSAQQAPIVPAVDEDDADSDADHDATEDSDTSADASEVVSLEKSSPVDDTPLTAQDIVIHHYTPAPENMPGRWQAEAPELVMQLLAQGALASKVNMLSGVYKQQPAWRKHLKPWRKVAIAAGMLVAVLAGQHFVSMQAMDKQALAYKAESERIFRQVLPQFKRVPSQSYLKRQMNSELSRLGGSSEDSGLLPWLVQLQPALAKVPQMSMQNFKYDQNRGEIRFQGVAGEFQHFEQLRTLLAENFTVEQGQLNREGNQVTGAVVLRRKS</sequence>
<dbReference type="Gene3D" id="3.30.420.370">
    <property type="match status" value="1"/>
</dbReference>
<comment type="caution">
    <text evidence="14">The sequence shown here is derived from an EMBL/GenBank/DDBJ whole genome shotgun (WGS) entry which is preliminary data.</text>
</comment>
<evidence type="ECO:0000256" key="3">
    <source>
        <dbReference type="ARBA" id="ARBA00022448"/>
    </source>
</evidence>
<dbReference type="Gene3D" id="3.30.420.380">
    <property type="match status" value="1"/>
</dbReference>
<dbReference type="OrthoDB" id="7011844at2"/>
<evidence type="ECO:0000256" key="5">
    <source>
        <dbReference type="ARBA" id="ARBA00022519"/>
    </source>
</evidence>